<protein>
    <submittedName>
        <fullName evidence="1">Uncharacterized protein</fullName>
    </submittedName>
</protein>
<reference evidence="1 2" key="1">
    <citation type="submission" date="2018-10" db="EMBL/GenBank/DDBJ databases">
        <title>A high-quality apple genome assembly.</title>
        <authorList>
            <person name="Hu J."/>
        </authorList>
    </citation>
    <scope>NUCLEOTIDE SEQUENCE [LARGE SCALE GENOMIC DNA]</scope>
    <source>
        <strain evidence="2">cv. HFTH1</strain>
        <tissue evidence="1">Young leaf</tissue>
    </source>
</reference>
<evidence type="ECO:0000313" key="1">
    <source>
        <dbReference type="EMBL" id="RXH81804.1"/>
    </source>
</evidence>
<dbReference type="Proteomes" id="UP000290289">
    <property type="component" value="Chromosome 12"/>
</dbReference>
<evidence type="ECO:0000313" key="2">
    <source>
        <dbReference type="Proteomes" id="UP000290289"/>
    </source>
</evidence>
<accession>A0A498II16</accession>
<keyword evidence="2" id="KW-1185">Reference proteome</keyword>
<sequence length="93" mass="10668">MSSSEMNMEEEFMDYLSFNFEDSLYLEDKSEELVHMVGMLIAEVEPSQIIIKEVMISVSRKMGNVKVSKAKLDVYSIQVGDEKTTRRILKGNP</sequence>
<comment type="caution">
    <text evidence="1">The sequence shown here is derived from an EMBL/GenBank/DDBJ whole genome shotgun (WGS) entry which is preliminary data.</text>
</comment>
<organism evidence="1 2">
    <name type="scientific">Malus domestica</name>
    <name type="common">Apple</name>
    <name type="synonym">Pyrus malus</name>
    <dbReference type="NCBI Taxonomy" id="3750"/>
    <lineage>
        <taxon>Eukaryota</taxon>
        <taxon>Viridiplantae</taxon>
        <taxon>Streptophyta</taxon>
        <taxon>Embryophyta</taxon>
        <taxon>Tracheophyta</taxon>
        <taxon>Spermatophyta</taxon>
        <taxon>Magnoliopsida</taxon>
        <taxon>eudicotyledons</taxon>
        <taxon>Gunneridae</taxon>
        <taxon>Pentapetalae</taxon>
        <taxon>rosids</taxon>
        <taxon>fabids</taxon>
        <taxon>Rosales</taxon>
        <taxon>Rosaceae</taxon>
        <taxon>Amygdaloideae</taxon>
        <taxon>Maleae</taxon>
        <taxon>Malus</taxon>
    </lineage>
</organism>
<gene>
    <name evidence="1" type="ORF">DVH24_036145</name>
</gene>
<proteinExistence type="predicted"/>
<name>A0A498II16_MALDO</name>
<dbReference type="EMBL" id="RDQH01000338">
    <property type="protein sequence ID" value="RXH81804.1"/>
    <property type="molecule type" value="Genomic_DNA"/>
</dbReference>
<dbReference type="AlphaFoldDB" id="A0A498II16"/>